<keyword evidence="2" id="KW-0808">Transferase</keyword>
<dbReference type="SUPFAM" id="SSF48452">
    <property type="entry name" value="TPR-like"/>
    <property type="match status" value="1"/>
</dbReference>
<dbReference type="PANTHER" id="PTHR46165:SF2">
    <property type="entry name" value="SET AND MYND DOMAIN-CONTAINING PROTEIN 4"/>
    <property type="match status" value="1"/>
</dbReference>
<keyword evidence="1" id="KW-0489">Methyltransferase</keyword>
<dbReference type="PANTHER" id="PTHR46165">
    <property type="entry name" value="SET AND MYND DOMAIN-CONTAINING PROTEIN 4"/>
    <property type="match status" value="1"/>
</dbReference>
<keyword evidence="3" id="KW-0949">S-adenosyl-L-methionine</keyword>
<accession>A0ABN9M979</accession>
<gene>
    <name evidence="4" type="ORF">RIMI_LOCUS15760334</name>
</gene>
<evidence type="ECO:0000313" key="4">
    <source>
        <dbReference type="EMBL" id="CAJ0956928.1"/>
    </source>
</evidence>
<proteinExistence type="predicted"/>
<dbReference type="InterPro" id="IPR052097">
    <property type="entry name" value="SET-MYND_domain_protein"/>
</dbReference>
<name>A0ABN9M979_9NEOB</name>
<evidence type="ECO:0000313" key="5">
    <source>
        <dbReference type="Proteomes" id="UP001176940"/>
    </source>
</evidence>
<evidence type="ECO:0000256" key="1">
    <source>
        <dbReference type="ARBA" id="ARBA00022603"/>
    </source>
</evidence>
<dbReference type="EMBL" id="CAUEEQ010042932">
    <property type="protein sequence ID" value="CAJ0956928.1"/>
    <property type="molecule type" value="Genomic_DNA"/>
</dbReference>
<evidence type="ECO:0000256" key="3">
    <source>
        <dbReference type="ARBA" id="ARBA00022691"/>
    </source>
</evidence>
<dbReference type="Proteomes" id="UP001176940">
    <property type="component" value="Unassembled WGS sequence"/>
</dbReference>
<protein>
    <submittedName>
        <fullName evidence="4">Uncharacterized protein</fullName>
    </submittedName>
</protein>
<keyword evidence="5" id="KW-1185">Reference proteome</keyword>
<dbReference type="InterPro" id="IPR011990">
    <property type="entry name" value="TPR-like_helical_dom_sf"/>
</dbReference>
<reference evidence="4" key="1">
    <citation type="submission" date="2023-07" db="EMBL/GenBank/DDBJ databases">
        <authorList>
            <person name="Stuckert A."/>
        </authorList>
    </citation>
    <scope>NUCLEOTIDE SEQUENCE</scope>
</reference>
<comment type="caution">
    <text evidence="4">The sequence shown here is derived from an EMBL/GenBank/DDBJ whole genome shotgun (WGS) entry which is preliminary data.</text>
</comment>
<evidence type="ECO:0000256" key="2">
    <source>
        <dbReference type="ARBA" id="ARBA00022679"/>
    </source>
</evidence>
<organism evidence="4 5">
    <name type="scientific">Ranitomeya imitator</name>
    <name type="common">mimic poison frog</name>
    <dbReference type="NCBI Taxonomy" id="111125"/>
    <lineage>
        <taxon>Eukaryota</taxon>
        <taxon>Metazoa</taxon>
        <taxon>Chordata</taxon>
        <taxon>Craniata</taxon>
        <taxon>Vertebrata</taxon>
        <taxon>Euteleostomi</taxon>
        <taxon>Amphibia</taxon>
        <taxon>Batrachia</taxon>
        <taxon>Anura</taxon>
        <taxon>Neobatrachia</taxon>
        <taxon>Hyloidea</taxon>
        <taxon>Dendrobatidae</taxon>
        <taxon>Dendrobatinae</taxon>
        <taxon>Ranitomeya</taxon>
    </lineage>
</organism>
<dbReference type="Gene3D" id="1.25.40.10">
    <property type="entry name" value="Tetratricopeptide repeat domain"/>
    <property type="match status" value="1"/>
</dbReference>
<sequence>MQSCLAHVQYALPNCGQSRKALLRMRRRTMSWKYFAVFRDIERRRMRNAAIKRLTSCLSEGKEFLSQNHMLFGQIMDHLAQAEASRGDWAAAAKHLRKSIQLVSQRYGSSSMELGHELFKLAQILFNGREVDDAMGIILRARDILSVHYGPDNSMVQELQEMRTCLLEVPGMRTVWEK</sequence>